<keyword evidence="6" id="KW-0067">ATP-binding</keyword>
<dbReference type="FunFam" id="3.40.50.300:FF:000109">
    <property type="entry name" value="Peroxisomal biogenesis factor 6"/>
    <property type="match status" value="1"/>
</dbReference>
<dbReference type="GO" id="GO:0016887">
    <property type="term" value="F:ATP hydrolysis activity"/>
    <property type="evidence" value="ECO:0007669"/>
    <property type="project" value="InterPro"/>
</dbReference>
<evidence type="ECO:0000256" key="4">
    <source>
        <dbReference type="ARBA" id="ARBA00022741"/>
    </source>
</evidence>
<feature type="domain" description="AAA+ ATPase" evidence="12">
    <location>
        <begin position="720"/>
        <end position="875"/>
    </location>
</feature>
<dbReference type="InterPro" id="IPR015415">
    <property type="entry name" value="Spast_Vps4_C"/>
</dbReference>
<evidence type="ECO:0000259" key="12">
    <source>
        <dbReference type="SMART" id="SM00382"/>
    </source>
</evidence>
<feature type="compositionally biased region" description="Basic residues" evidence="11">
    <location>
        <begin position="18"/>
        <end position="28"/>
    </location>
</feature>
<dbReference type="PANTHER" id="PTHR23077:SF9">
    <property type="entry name" value="PEROXISOMAL ATPASE PEX6"/>
    <property type="match status" value="1"/>
</dbReference>
<organism evidence="13 14">
    <name type="scientific">Chaetoceros tenuissimus</name>
    <dbReference type="NCBI Taxonomy" id="426638"/>
    <lineage>
        <taxon>Eukaryota</taxon>
        <taxon>Sar</taxon>
        <taxon>Stramenopiles</taxon>
        <taxon>Ochrophyta</taxon>
        <taxon>Bacillariophyta</taxon>
        <taxon>Coscinodiscophyceae</taxon>
        <taxon>Chaetocerotophycidae</taxon>
        <taxon>Chaetocerotales</taxon>
        <taxon>Chaetocerotaceae</taxon>
        <taxon>Chaetoceros</taxon>
    </lineage>
</organism>
<feature type="compositionally biased region" description="Polar residues" evidence="11">
    <location>
        <begin position="29"/>
        <end position="38"/>
    </location>
</feature>
<evidence type="ECO:0000256" key="1">
    <source>
        <dbReference type="ARBA" id="ARBA00004370"/>
    </source>
</evidence>
<dbReference type="GO" id="GO:0005778">
    <property type="term" value="C:peroxisomal membrane"/>
    <property type="evidence" value="ECO:0007669"/>
    <property type="project" value="TreeGrafter"/>
</dbReference>
<dbReference type="GO" id="GO:0005524">
    <property type="term" value="F:ATP binding"/>
    <property type="evidence" value="ECO:0007669"/>
    <property type="project" value="UniProtKB-KW"/>
</dbReference>
<dbReference type="GO" id="GO:0016558">
    <property type="term" value="P:protein import into peroxisome matrix"/>
    <property type="evidence" value="ECO:0007669"/>
    <property type="project" value="TreeGrafter"/>
</dbReference>
<dbReference type="InterPro" id="IPR003959">
    <property type="entry name" value="ATPase_AAA_core"/>
</dbReference>
<evidence type="ECO:0000256" key="8">
    <source>
        <dbReference type="ARBA" id="ARBA00034811"/>
    </source>
</evidence>
<comment type="caution">
    <text evidence="13">The sequence shown here is derived from an EMBL/GenBank/DDBJ whole genome shotgun (WGS) entry which is preliminary data.</text>
</comment>
<comment type="subcellular location">
    <subcellularLocation>
        <location evidence="1">Membrane</location>
    </subcellularLocation>
</comment>
<keyword evidence="5" id="KW-0378">Hydrolase</keyword>
<dbReference type="Gene3D" id="1.10.8.60">
    <property type="match status" value="1"/>
</dbReference>
<evidence type="ECO:0000313" key="13">
    <source>
        <dbReference type="EMBL" id="GFH47655.1"/>
    </source>
</evidence>
<keyword evidence="4" id="KW-0547">Nucleotide-binding</keyword>
<dbReference type="Pfam" id="PF09336">
    <property type="entry name" value="Vps4_C"/>
    <property type="match status" value="1"/>
</dbReference>
<dbReference type="InterPro" id="IPR003960">
    <property type="entry name" value="ATPase_AAA_CS"/>
</dbReference>
<dbReference type="SUPFAM" id="SSF52540">
    <property type="entry name" value="P-loop containing nucleoside triphosphate hydrolases"/>
    <property type="match status" value="1"/>
</dbReference>
<dbReference type="InterPro" id="IPR027417">
    <property type="entry name" value="P-loop_NTPase"/>
</dbReference>
<protein>
    <recommendedName>
        <fullName evidence="8">Peroxisomal ATPase PEX6</fullName>
    </recommendedName>
    <alternativeName>
        <fullName evidence="9">Peroxin-6</fullName>
    </alternativeName>
</protein>
<dbReference type="Pfam" id="PF00004">
    <property type="entry name" value="AAA"/>
    <property type="match status" value="1"/>
</dbReference>
<dbReference type="GO" id="GO:0005829">
    <property type="term" value="C:cytosol"/>
    <property type="evidence" value="ECO:0007669"/>
    <property type="project" value="TreeGrafter"/>
</dbReference>
<evidence type="ECO:0000256" key="6">
    <source>
        <dbReference type="ARBA" id="ARBA00022840"/>
    </source>
</evidence>
<dbReference type="PANTHER" id="PTHR23077">
    <property type="entry name" value="AAA-FAMILY ATPASE"/>
    <property type="match status" value="1"/>
</dbReference>
<evidence type="ECO:0000313" key="14">
    <source>
        <dbReference type="Proteomes" id="UP001054902"/>
    </source>
</evidence>
<gene>
    <name evidence="13" type="ORF">CTEN210_04130</name>
</gene>
<evidence type="ECO:0000256" key="9">
    <source>
        <dbReference type="ARBA" id="ARBA00034920"/>
    </source>
</evidence>
<keyword evidence="3" id="KW-0962">Peroxisome biogenesis</keyword>
<dbReference type="PROSITE" id="PS00674">
    <property type="entry name" value="AAA"/>
    <property type="match status" value="1"/>
</dbReference>
<proteinExistence type="inferred from homology"/>
<keyword evidence="7" id="KW-0472">Membrane</keyword>
<dbReference type="InterPro" id="IPR050168">
    <property type="entry name" value="AAA_ATPase_domain"/>
</dbReference>
<sequence>MADSQEGGLVKISDFTKTPRKRRRRRPRGQTSTNTSYISEREESLAAFDDASHDKSLVNQSYNLLETSFASQLDFEETRTDIKHEDVSIVNVNITQETFFNSTNSNETKQDYVLDRYATIYTEDIRLLLQLRIFNGQSCKLKLHPDSYLQSHDVHLWIPVLVQVVPKGTFTNDEREKMDGLGHFDIYVPPMIACSMNLHNFGNLHGDEEPTKALLSSCIDSEREKSLSSTLESKDDAIDGIMTAKCAKWMEIAPPPSDYLPSLDHMIRSQEEIGLKRFREDQKERQAKNLQYYCIGRGSKSETRRLLTVGSMIAVVDDTDQYDYGSEYQRLRSRIRFYVLTEVELPNQSALTYQKLEQDHDDVFFWISSQTKLLLEPSTNEMDGLFVKRLPNLSATYLFDISVKNQHVQERSFQSMYKIQKHPNYCELVESIVSAGLILTSGQNHVSSLPHHLLHIIGSENNHLTECLDAIANFVGMNIVHISGLSAFTALTSLHQSNKNVTGSLMDKMSGVEEISNVTKRIAPCILHICLDGEIIVTDDEGSRHDEETRLLSCFQRHFLTSTSDYISIPNLIIILSTMHELPNGPIKSSIIYDSIEIQSPNEEYAKVLWDNEATFEEVRDVIFGRTAKEILYCKETLRKSKSHQLQEMNHDFDMTKALNEALHSPSLMNVFRSTNKRIKSSSLIPDVKWNDIGGLAHVRSEIMDAIELPLKHPELFTSLRAGLLFFGPPGTGKTLVAKAVASECGLPFLSVKGPELLGSYVGESEANIRKAFKDAREAASTSVHNDSGGAAILFFDEIDSLAPRRGGLGDGGGVMERVVSTLLSEMDNGSSAKNSDIQSPHIFVIGATNRPDLLDPALLRPGRFDRMIYLGLARERKDRVQILAAQMRKFRFVDGKSAHSIVNEVIDSIPNSLSGADFSSVASGALMAALQRVCDQVDRKAAEKQISVEDAMLDQSSEELTPTVSCQDIITAAKDVQPSVSEKELERYEALKAEYCLG</sequence>
<dbReference type="Proteomes" id="UP001054902">
    <property type="component" value="Unassembled WGS sequence"/>
</dbReference>
<comment type="similarity">
    <text evidence="2">Belongs to the AAA ATPase family.</text>
</comment>
<evidence type="ECO:0000256" key="5">
    <source>
        <dbReference type="ARBA" id="ARBA00022801"/>
    </source>
</evidence>
<name>A0AAD3CMX3_9STRA</name>
<evidence type="ECO:0000256" key="11">
    <source>
        <dbReference type="SAM" id="MobiDB-lite"/>
    </source>
</evidence>
<evidence type="ECO:0000256" key="10">
    <source>
        <dbReference type="ARBA" id="ARBA00048778"/>
    </source>
</evidence>
<evidence type="ECO:0000256" key="2">
    <source>
        <dbReference type="ARBA" id="ARBA00006914"/>
    </source>
</evidence>
<dbReference type="InterPro" id="IPR003593">
    <property type="entry name" value="AAA+_ATPase"/>
</dbReference>
<keyword evidence="14" id="KW-1185">Reference proteome</keyword>
<feature type="region of interest" description="Disordered" evidence="11">
    <location>
        <begin position="1"/>
        <end position="39"/>
    </location>
</feature>
<dbReference type="Gene3D" id="3.40.50.300">
    <property type="entry name" value="P-loop containing nucleotide triphosphate hydrolases"/>
    <property type="match status" value="1"/>
</dbReference>
<evidence type="ECO:0000256" key="3">
    <source>
        <dbReference type="ARBA" id="ARBA00022593"/>
    </source>
</evidence>
<dbReference type="SMART" id="SM00382">
    <property type="entry name" value="AAA"/>
    <property type="match status" value="1"/>
</dbReference>
<reference evidence="13 14" key="1">
    <citation type="journal article" date="2021" name="Sci. Rep.">
        <title>The genome of the diatom Chaetoceros tenuissimus carries an ancient integrated fragment of an extant virus.</title>
        <authorList>
            <person name="Hongo Y."/>
            <person name="Kimura K."/>
            <person name="Takaki Y."/>
            <person name="Yoshida Y."/>
            <person name="Baba S."/>
            <person name="Kobayashi G."/>
            <person name="Nagasaki K."/>
            <person name="Hano T."/>
            <person name="Tomaru Y."/>
        </authorList>
    </citation>
    <scope>NUCLEOTIDE SEQUENCE [LARGE SCALE GENOMIC DNA]</scope>
    <source>
        <strain evidence="13 14">NIES-3715</strain>
    </source>
</reference>
<dbReference type="EMBL" id="BLLK01000023">
    <property type="protein sequence ID" value="GFH47655.1"/>
    <property type="molecule type" value="Genomic_DNA"/>
</dbReference>
<comment type="catalytic activity">
    <reaction evidence="10">
        <text>ATP + H2O = ADP + phosphate + H(+)</text>
        <dbReference type="Rhea" id="RHEA:13065"/>
        <dbReference type="ChEBI" id="CHEBI:15377"/>
        <dbReference type="ChEBI" id="CHEBI:15378"/>
        <dbReference type="ChEBI" id="CHEBI:30616"/>
        <dbReference type="ChEBI" id="CHEBI:43474"/>
        <dbReference type="ChEBI" id="CHEBI:456216"/>
    </reaction>
    <physiologicalReaction direction="left-to-right" evidence="10">
        <dbReference type="Rhea" id="RHEA:13066"/>
    </physiologicalReaction>
</comment>
<dbReference type="AlphaFoldDB" id="A0AAD3CMX3"/>
<accession>A0AAD3CMX3</accession>
<evidence type="ECO:0000256" key="7">
    <source>
        <dbReference type="ARBA" id="ARBA00023136"/>
    </source>
</evidence>